<dbReference type="Proteomes" id="UP000295008">
    <property type="component" value="Unassembled WGS sequence"/>
</dbReference>
<organism evidence="1 2">
    <name type="scientific">Hydrogenispora ethanolica</name>
    <dbReference type="NCBI Taxonomy" id="1082276"/>
    <lineage>
        <taxon>Bacteria</taxon>
        <taxon>Bacillati</taxon>
        <taxon>Bacillota</taxon>
        <taxon>Hydrogenispora</taxon>
    </lineage>
</organism>
<reference evidence="1 2" key="1">
    <citation type="submission" date="2019-03" db="EMBL/GenBank/DDBJ databases">
        <title>Genomic Encyclopedia of Type Strains, Phase IV (KMG-IV): sequencing the most valuable type-strain genomes for metagenomic binning, comparative biology and taxonomic classification.</title>
        <authorList>
            <person name="Goeker M."/>
        </authorList>
    </citation>
    <scope>NUCLEOTIDE SEQUENCE [LARGE SCALE GENOMIC DNA]</scope>
    <source>
        <strain evidence="1 2">LX-B</strain>
    </source>
</reference>
<proteinExistence type="predicted"/>
<gene>
    <name evidence="1" type="ORF">EDC14_101676</name>
</gene>
<keyword evidence="2" id="KW-1185">Reference proteome</keyword>
<evidence type="ECO:0000313" key="2">
    <source>
        <dbReference type="Proteomes" id="UP000295008"/>
    </source>
</evidence>
<name>A0A4R1RIW9_HYDET</name>
<sequence>MVMQNDPLVDAINRRVNTVAAIKQYQHIKNLMADFTEQERTEPEQSARVDQRIN</sequence>
<comment type="caution">
    <text evidence="1">The sequence shown here is derived from an EMBL/GenBank/DDBJ whole genome shotgun (WGS) entry which is preliminary data.</text>
</comment>
<protein>
    <submittedName>
        <fullName evidence="1">Uncharacterized protein</fullName>
    </submittedName>
</protein>
<dbReference type="EMBL" id="SLUN01000016">
    <property type="protein sequence ID" value="TCL65946.1"/>
    <property type="molecule type" value="Genomic_DNA"/>
</dbReference>
<dbReference type="AlphaFoldDB" id="A0A4R1RIW9"/>
<evidence type="ECO:0000313" key="1">
    <source>
        <dbReference type="EMBL" id="TCL65946.1"/>
    </source>
</evidence>
<accession>A0A4R1RIW9</accession>